<evidence type="ECO:0000256" key="2">
    <source>
        <dbReference type="SAM" id="Phobius"/>
    </source>
</evidence>
<accession>A0ABN2B8S1</accession>
<keyword evidence="2" id="KW-0472">Membrane</keyword>
<protein>
    <recommendedName>
        <fullName evidence="7">Regulator of septum formation</fullName>
    </recommendedName>
</protein>
<dbReference type="Pfam" id="PF13845">
    <property type="entry name" value="Septum_form"/>
    <property type="match status" value="1"/>
</dbReference>
<proteinExistence type="predicted"/>
<dbReference type="InterPro" id="IPR025241">
    <property type="entry name" value="DUF4190"/>
</dbReference>
<feature type="domain" description="Septum formation-related" evidence="4">
    <location>
        <begin position="200"/>
        <end position="288"/>
    </location>
</feature>
<organism evidence="5 6">
    <name type="scientific">Kribbella lupini</name>
    <dbReference type="NCBI Taxonomy" id="291602"/>
    <lineage>
        <taxon>Bacteria</taxon>
        <taxon>Bacillati</taxon>
        <taxon>Actinomycetota</taxon>
        <taxon>Actinomycetes</taxon>
        <taxon>Propionibacteriales</taxon>
        <taxon>Kribbellaceae</taxon>
        <taxon>Kribbella</taxon>
    </lineage>
</organism>
<feature type="region of interest" description="Disordered" evidence="1">
    <location>
        <begin position="1"/>
        <end position="80"/>
    </location>
</feature>
<comment type="caution">
    <text evidence="5">The sequence shown here is derived from an EMBL/GenBank/DDBJ whole genome shotgun (WGS) entry which is preliminary data.</text>
</comment>
<feature type="domain" description="DUF4190" evidence="3">
    <location>
        <begin position="102"/>
        <end position="161"/>
    </location>
</feature>
<feature type="compositionally biased region" description="Low complexity" evidence="1">
    <location>
        <begin position="43"/>
        <end position="80"/>
    </location>
</feature>
<feature type="transmembrane region" description="Helical" evidence="2">
    <location>
        <begin position="102"/>
        <end position="134"/>
    </location>
</feature>
<evidence type="ECO:0000313" key="5">
    <source>
        <dbReference type="EMBL" id="GAA1535324.1"/>
    </source>
</evidence>
<evidence type="ECO:0008006" key="7">
    <source>
        <dbReference type="Google" id="ProtNLM"/>
    </source>
</evidence>
<keyword evidence="2" id="KW-0812">Transmembrane</keyword>
<reference evidence="5 6" key="1">
    <citation type="journal article" date="2019" name="Int. J. Syst. Evol. Microbiol.">
        <title>The Global Catalogue of Microorganisms (GCM) 10K type strain sequencing project: providing services to taxonomists for standard genome sequencing and annotation.</title>
        <authorList>
            <consortium name="The Broad Institute Genomics Platform"/>
            <consortium name="The Broad Institute Genome Sequencing Center for Infectious Disease"/>
            <person name="Wu L."/>
            <person name="Ma J."/>
        </authorList>
    </citation>
    <scope>NUCLEOTIDE SEQUENCE [LARGE SCALE GENOMIC DNA]</scope>
    <source>
        <strain evidence="5 6">JCM 14303</strain>
    </source>
</reference>
<feature type="transmembrane region" description="Helical" evidence="2">
    <location>
        <begin position="146"/>
        <end position="168"/>
    </location>
</feature>
<keyword evidence="2" id="KW-1133">Transmembrane helix</keyword>
<evidence type="ECO:0000256" key="1">
    <source>
        <dbReference type="SAM" id="MobiDB-lite"/>
    </source>
</evidence>
<evidence type="ECO:0000259" key="3">
    <source>
        <dbReference type="Pfam" id="PF13828"/>
    </source>
</evidence>
<name>A0ABN2B8S1_9ACTN</name>
<feature type="compositionally biased region" description="Basic and acidic residues" evidence="1">
    <location>
        <begin position="9"/>
        <end position="18"/>
    </location>
</feature>
<gene>
    <name evidence="5" type="ORF">GCM10009741_42220</name>
</gene>
<evidence type="ECO:0000313" key="6">
    <source>
        <dbReference type="Proteomes" id="UP001500363"/>
    </source>
</evidence>
<dbReference type="Proteomes" id="UP001500363">
    <property type="component" value="Unassembled WGS sequence"/>
</dbReference>
<dbReference type="Pfam" id="PF13828">
    <property type="entry name" value="DUF4190"/>
    <property type="match status" value="1"/>
</dbReference>
<evidence type="ECO:0000259" key="4">
    <source>
        <dbReference type="Pfam" id="PF13845"/>
    </source>
</evidence>
<dbReference type="RefSeq" id="WP_344176498.1">
    <property type="nucleotide sequence ID" value="NZ_BAAANC010000002.1"/>
</dbReference>
<dbReference type="InterPro" id="IPR026004">
    <property type="entry name" value="Septum_form"/>
</dbReference>
<sequence>MTQPPYQHDPNRPQDRPRSFPSYAEQQRPQDDVPAPFVPPYSAPQQPQQPWSVPQQPSPYQQPQQQAPYQQYPTQQYPPAYGQPPVPYGYGYPSSVRRTNGLATAALVTGLASIIFTIAAPVAVGLGIAALVQIKRRNEEGTAQAVIGLIVGTVISVIGAVVIALIIIGSQLPDDEYSSGGTPVSSSEPTGVYIDALVVGECFNDTSDEDEVARASCTEDHDAELYGVVTLPAQPWPGDKKVADLGEAACDEKFTAYVGIDPDDSELEPVVWFPDRAGWNGGDRNVSCSVYGPYGDALDKTVKDSKR</sequence>
<dbReference type="EMBL" id="BAAANC010000002">
    <property type="protein sequence ID" value="GAA1535324.1"/>
    <property type="molecule type" value="Genomic_DNA"/>
</dbReference>
<keyword evidence="6" id="KW-1185">Reference proteome</keyword>